<evidence type="ECO:0000313" key="3">
    <source>
        <dbReference type="Proteomes" id="UP000467322"/>
    </source>
</evidence>
<dbReference type="InterPro" id="IPR014710">
    <property type="entry name" value="RmlC-like_jellyroll"/>
</dbReference>
<dbReference type="Pfam" id="PF12973">
    <property type="entry name" value="Cupin_7"/>
    <property type="match status" value="1"/>
</dbReference>
<evidence type="ECO:0000259" key="1">
    <source>
        <dbReference type="Pfam" id="PF12973"/>
    </source>
</evidence>
<reference evidence="2 3" key="1">
    <citation type="submission" date="2019-12" db="EMBL/GenBank/DDBJ databases">
        <title>Maritimibacter sp. nov. sp. isolated from sea sand.</title>
        <authorList>
            <person name="Kim J."/>
            <person name="Jeong S.E."/>
            <person name="Jung H.S."/>
            <person name="Jeon C.O."/>
        </authorList>
    </citation>
    <scope>NUCLEOTIDE SEQUENCE [LARGE SCALE GENOMIC DNA]</scope>
    <source>
        <strain evidence="2 3">DP07</strain>
    </source>
</reference>
<organism evidence="2 3">
    <name type="scientific">Maritimibacter harenae</name>
    <dbReference type="NCBI Taxonomy" id="2606218"/>
    <lineage>
        <taxon>Bacteria</taxon>
        <taxon>Pseudomonadati</taxon>
        <taxon>Pseudomonadota</taxon>
        <taxon>Alphaproteobacteria</taxon>
        <taxon>Rhodobacterales</taxon>
        <taxon>Roseobacteraceae</taxon>
        <taxon>Maritimibacter</taxon>
    </lineage>
</organism>
<dbReference type="CDD" id="cd20301">
    <property type="entry name" value="cupin_ChrR"/>
    <property type="match status" value="1"/>
</dbReference>
<dbReference type="Gene3D" id="1.10.10.1320">
    <property type="entry name" value="Anti-sigma factor, zinc-finger domain"/>
    <property type="match status" value="1"/>
</dbReference>
<evidence type="ECO:0000313" key="2">
    <source>
        <dbReference type="EMBL" id="MZR12157.1"/>
    </source>
</evidence>
<protein>
    <submittedName>
        <fullName evidence="2">Transcriptional regulator</fullName>
    </submittedName>
</protein>
<feature type="domain" description="ChrR-like cupin" evidence="1">
    <location>
        <begin position="106"/>
        <end position="196"/>
    </location>
</feature>
<dbReference type="InterPro" id="IPR025979">
    <property type="entry name" value="ChrR-like_cupin_dom"/>
</dbReference>
<dbReference type="InterPro" id="IPR011051">
    <property type="entry name" value="RmlC_Cupin_sf"/>
</dbReference>
<dbReference type="AlphaFoldDB" id="A0A845M337"/>
<dbReference type="Proteomes" id="UP000467322">
    <property type="component" value="Unassembled WGS sequence"/>
</dbReference>
<comment type="caution">
    <text evidence="2">The sequence shown here is derived from an EMBL/GenBank/DDBJ whole genome shotgun (WGS) entry which is preliminary data.</text>
</comment>
<dbReference type="Gene3D" id="2.60.120.10">
    <property type="entry name" value="Jelly Rolls"/>
    <property type="match status" value="1"/>
</dbReference>
<accession>A0A845M337</accession>
<dbReference type="RefSeq" id="WP_161350268.1">
    <property type="nucleotide sequence ID" value="NZ_WTUX01000006.1"/>
</dbReference>
<dbReference type="InterPro" id="IPR012807">
    <property type="entry name" value="Anti-sigma_ChrR"/>
</dbReference>
<name>A0A845M337_9RHOB</name>
<keyword evidence="3" id="KW-1185">Reference proteome</keyword>
<dbReference type="NCBIfam" id="TIGR02451">
    <property type="entry name" value="anti_sig_ChrR"/>
    <property type="match status" value="1"/>
</dbReference>
<sequence length="216" mass="22884">MTERISHHIPDALMASYVAGTLPKPFALVVATHVSMCDSCRANYLAHQAAGGAVLENIAEEPLSGDLRDRVLGALDDAIDLDDPETDETPRDGIYPGPVMAALKGKAPRWKSIGGGVRQCIVDMGREGSARLLHIPAGRPVPEHSHGGLELTLVLQGGFSDTTGHFDVGDVEIANDELEHIPTADPGDDCICLAATDAPLRFSGLVPRILQPLFAI</sequence>
<gene>
    <name evidence="2" type="ORF">GQE99_03875</name>
</gene>
<dbReference type="InterPro" id="IPR041916">
    <property type="entry name" value="Anti_sigma_zinc_sf"/>
</dbReference>
<proteinExistence type="predicted"/>
<dbReference type="EMBL" id="WTUX01000006">
    <property type="protein sequence ID" value="MZR12157.1"/>
    <property type="molecule type" value="Genomic_DNA"/>
</dbReference>
<dbReference type="SUPFAM" id="SSF51182">
    <property type="entry name" value="RmlC-like cupins"/>
    <property type="match status" value="1"/>
</dbReference>